<dbReference type="Proteomes" id="UP000184335">
    <property type="component" value="Unassembled WGS sequence"/>
</dbReference>
<evidence type="ECO:0000313" key="1">
    <source>
        <dbReference type="EMBL" id="SHI41401.1"/>
    </source>
</evidence>
<dbReference type="RefSeq" id="WP_073177895.1">
    <property type="nucleotide sequence ID" value="NZ_FQYI01000001.1"/>
</dbReference>
<accession>A0A1M6AY86</accession>
<protein>
    <submittedName>
        <fullName evidence="1">CBS domain-containing protein</fullName>
    </submittedName>
</protein>
<name>A0A1M6AY86_9FLAO</name>
<gene>
    <name evidence="1" type="ORF">SAMN05443429_101460</name>
</gene>
<keyword evidence="2" id="KW-1185">Reference proteome</keyword>
<dbReference type="STRING" id="1118202.SAMN05443429_101460"/>
<proteinExistence type="predicted"/>
<organism evidence="1 2">
    <name type="scientific">Cruoricaptor ignavus</name>
    <dbReference type="NCBI Taxonomy" id="1118202"/>
    <lineage>
        <taxon>Bacteria</taxon>
        <taxon>Pseudomonadati</taxon>
        <taxon>Bacteroidota</taxon>
        <taxon>Flavobacteriia</taxon>
        <taxon>Flavobacteriales</taxon>
        <taxon>Weeksellaceae</taxon>
        <taxon>Cruoricaptor</taxon>
    </lineage>
</organism>
<sequence length="217" mass="25168">MFVSEYISRDYPAFSPEDPAEEAYEICRSFGFTHIFIEEEGYFAGALRQDFLEDFLESRLSDLRVHYEKFALPADAGVLESLPVFHTYNTSVVPIISREERYEGYVEYRDVFAELSRYPLFSEAGAVLTLQTPAAHWSMSEISQIVEGSNGRIHGVFISRINTDSIEITLKISSGGLSSIEETFERYGYIIINKHYQNERDELMRQRFDFLQKYIEV</sequence>
<dbReference type="OrthoDB" id="1523762at2"/>
<dbReference type="InterPro" id="IPR046342">
    <property type="entry name" value="CBS_dom_sf"/>
</dbReference>
<dbReference type="EMBL" id="FQYI01000001">
    <property type="protein sequence ID" value="SHI41401.1"/>
    <property type="molecule type" value="Genomic_DNA"/>
</dbReference>
<dbReference type="AlphaFoldDB" id="A0A1M6AY86"/>
<evidence type="ECO:0000313" key="2">
    <source>
        <dbReference type="Proteomes" id="UP000184335"/>
    </source>
</evidence>
<reference evidence="1 2" key="1">
    <citation type="submission" date="2016-11" db="EMBL/GenBank/DDBJ databases">
        <authorList>
            <person name="Jaros S."/>
            <person name="Januszkiewicz K."/>
            <person name="Wedrychowicz H."/>
        </authorList>
    </citation>
    <scope>NUCLEOTIDE SEQUENCE [LARGE SCALE GENOMIC DNA]</scope>
    <source>
        <strain evidence="1 2">DSM 25479</strain>
    </source>
</reference>
<dbReference type="SUPFAM" id="SSF54631">
    <property type="entry name" value="CBS-domain pair"/>
    <property type="match status" value="1"/>
</dbReference>